<dbReference type="InterPro" id="IPR001242">
    <property type="entry name" value="Condensation_dom"/>
</dbReference>
<dbReference type="FunFam" id="3.30.300.30:FF:000015">
    <property type="entry name" value="Nonribosomal peptide synthase SidD"/>
    <property type="match status" value="2"/>
</dbReference>
<dbReference type="FunFam" id="3.40.50.12780:FF:000014">
    <property type="entry name" value="Nonribosomal peptide synthetase 1"/>
    <property type="match status" value="2"/>
</dbReference>
<dbReference type="FunFam" id="1.10.1200.10:FF:000005">
    <property type="entry name" value="Nonribosomal peptide synthetase 1"/>
    <property type="match status" value="1"/>
</dbReference>
<dbReference type="InterPro" id="IPR010080">
    <property type="entry name" value="Thioester_reductase-like_dom"/>
</dbReference>
<evidence type="ECO:0000256" key="1">
    <source>
        <dbReference type="ARBA" id="ARBA00022450"/>
    </source>
</evidence>
<organism evidence="5 6">
    <name type="scientific">Heterodermia speciosa</name>
    <dbReference type="NCBI Taxonomy" id="116794"/>
    <lineage>
        <taxon>Eukaryota</taxon>
        <taxon>Fungi</taxon>
        <taxon>Dikarya</taxon>
        <taxon>Ascomycota</taxon>
        <taxon>Pezizomycotina</taxon>
        <taxon>Lecanoromycetes</taxon>
        <taxon>OSLEUM clade</taxon>
        <taxon>Lecanoromycetidae</taxon>
        <taxon>Caliciales</taxon>
        <taxon>Physciaceae</taxon>
        <taxon>Heterodermia</taxon>
    </lineage>
</organism>
<dbReference type="InterPro" id="IPR010071">
    <property type="entry name" value="AA_adenyl_dom"/>
</dbReference>
<dbReference type="PROSITE" id="PS00455">
    <property type="entry name" value="AMP_BINDING"/>
    <property type="match status" value="2"/>
</dbReference>
<dbReference type="Gene3D" id="3.30.559.30">
    <property type="entry name" value="Nonribosomal peptide synthetase, condensation domain"/>
    <property type="match status" value="2"/>
</dbReference>
<feature type="domain" description="Carrier" evidence="4">
    <location>
        <begin position="2125"/>
        <end position="2202"/>
    </location>
</feature>
<evidence type="ECO:0000313" key="6">
    <source>
        <dbReference type="Proteomes" id="UP000664521"/>
    </source>
</evidence>
<dbReference type="Pfam" id="PF00668">
    <property type="entry name" value="Condensation"/>
    <property type="match status" value="2"/>
</dbReference>
<evidence type="ECO:0000313" key="5">
    <source>
        <dbReference type="EMBL" id="CAF9938071.1"/>
    </source>
</evidence>
<dbReference type="SUPFAM" id="SSF47336">
    <property type="entry name" value="ACP-like"/>
    <property type="match status" value="1"/>
</dbReference>
<dbReference type="InterPro" id="IPR042099">
    <property type="entry name" value="ANL_N_sf"/>
</dbReference>
<dbReference type="InterPro" id="IPR036736">
    <property type="entry name" value="ACP-like_sf"/>
</dbReference>
<dbReference type="GO" id="GO:0044550">
    <property type="term" value="P:secondary metabolite biosynthetic process"/>
    <property type="evidence" value="ECO:0007669"/>
    <property type="project" value="TreeGrafter"/>
</dbReference>
<dbReference type="SUPFAM" id="SSF52777">
    <property type="entry name" value="CoA-dependent acyltransferases"/>
    <property type="match status" value="4"/>
</dbReference>
<dbReference type="Pfam" id="PF00501">
    <property type="entry name" value="AMP-binding"/>
    <property type="match status" value="2"/>
</dbReference>
<dbReference type="GO" id="GO:0005737">
    <property type="term" value="C:cytoplasm"/>
    <property type="evidence" value="ECO:0007669"/>
    <property type="project" value="TreeGrafter"/>
</dbReference>
<dbReference type="EMBL" id="CAJPDS010000108">
    <property type="protein sequence ID" value="CAF9938071.1"/>
    <property type="molecule type" value="Genomic_DNA"/>
</dbReference>
<dbReference type="NCBIfam" id="TIGR01733">
    <property type="entry name" value="AA-adenyl-dom"/>
    <property type="match status" value="2"/>
</dbReference>
<dbReference type="CDD" id="cd05918">
    <property type="entry name" value="A_NRPS_SidN3_like"/>
    <property type="match status" value="2"/>
</dbReference>
<dbReference type="Gene3D" id="3.40.50.12780">
    <property type="entry name" value="N-terminal domain of ligase-like"/>
    <property type="match status" value="1"/>
</dbReference>
<comment type="caution">
    <text evidence="5">The sequence shown here is derived from an EMBL/GenBank/DDBJ whole genome shotgun (WGS) entry which is preliminary data.</text>
</comment>
<evidence type="ECO:0000256" key="3">
    <source>
        <dbReference type="ARBA" id="ARBA00022598"/>
    </source>
</evidence>
<dbReference type="SUPFAM" id="SSF51735">
    <property type="entry name" value="NAD(P)-binding Rossmann-fold domains"/>
    <property type="match status" value="1"/>
</dbReference>
<dbReference type="GO" id="GO:0031177">
    <property type="term" value="F:phosphopantetheine binding"/>
    <property type="evidence" value="ECO:0007669"/>
    <property type="project" value="InterPro"/>
</dbReference>
<protein>
    <recommendedName>
        <fullName evidence="4">Carrier domain-containing protein</fullName>
    </recommendedName>
</protein>
<dbReference type="Gene3D" id="3.40.50.980">
    <property type="match status" value="2"/>
</dbReference>
<evidence type="ECO:0000256" key="2">
    <source>
        <dbReference type="ARBA" id="ARBA00022553"/>
    </source>
</evidence>
<feature type="domain" description="Carrier" evidence="4">
    <location>
        <begin position="1036"/>
        <end position="1112"/>
    </location>
</feature>
<dbReference type="Gene3D" id="3.30.300.30">
    <property type="match status" value="2"/>
</dbReference>
<dbReference type="Gene3D" id="1.10.1200.10">
    <property type="entry name" value="ACP-like"/>
    <property type="match status" value="1"/>
</dbReference>
<reference evidence="5" key="1">
    <citation type="submission" date="2021-03" db="EMBL/GenBank/DDBJ databases">
        <authorList>
            <person name="Tagirdzhanova G."/>
        </authorList>
    </citation>
    <scope>NUCLEOTIDE SEQUENCE</scope>
</reference>
<dbReference type="Proteomes" id="UP000664521">
    <property type="component" value="Unassembled WGS sequence"/>
</dbReference>
<name>A0A8H3G8F8_9LECA</name>
<accession>A0A8H3G8F8</accession>
<proteinExistence type="predicted"/>
<dbReference type="SMART" id="SM00823">
    <property type="entry name" value="PKS_PP"/>
    <property type="match status" value="1"/>
</dbReference>
<keyword evidence="3" id="KW-0436">Ligase</keyword>
<keyword evidence="2" id="KW-0597">Phosphoprotein</keyword>
<dbReference type="FunFam" id="3.40.50.980:FF:000001">
    <property type="entry name" value="Non-ribosomal peptide synthetase"/>
    <property type="match status" value="1"/>
</dbReference>
<dbReference type="CDD" id="cd19545">
    <property type="entry name" value="FUM14_C_NRPS-like"/>
    <property type="match status" value="2"/>
</dbReference>
<dbReference type="InterPro" id="IPR009081">
    <property type="entry name" value="PP-bd_ACP"/>
</dbReference>
<dbReference type="PANTHER" id="PTHR45527:SF1">
    <property type="entry name" value="FATTY ACID SYNTHASE"/>
    <property type="match status" value="1"/>
</dbReference>
<dbReference type="InterPro" id="IPR020845">
    <property type="entry name" value="AMP-binding_CS"/>
</dbReference>
<dbReference type="SUPFAM" id="SSF56801">
    <property type="entry name" value="Acetyl-CoA synthetase-like"/>
    <property type="match status" value="2"/>
</dbReference>
<keyword evidence="1" id="KW-0596">Phosphopantetheine</keyword>
<gene>
    <name evidence="5" type="ORF">HETSPECPRED_000760</name>
</gene>
<evidence type="ECO:0000259" key="4">
    <source>
        <dbReference type="PROSITE" id="PS50075"/>
    </source>
</evidence>
<dbReference type="Gene3D" id="3.30.559.10">
    <property type="entry name" value="Chloramphenicol acetyltransferase-like domain"/>
    <property type="match status" value="2"/>
</dbReference>
<dbReference type="InterPro" id="IPR045851">
    <property type="entry name" value="AMP-bd_C_sf"/>
</dbReference>
<dbReference type="InterPro" id="IPR036291">
    <property type="entry name" value="NAD(P)-bd_dom_sf"/>
</dbReference>
<dbReference type="PANTHER" id="PTHR45527">
    <property type="entry name" value="NONRIBOSOMAL PEPTIDE SYNTHETASE"/>
    <property type="match status" value="1"/>
</dbReference>
<dbReference type="FunFam" id="3.30.559.30:FF:000003">
    <property type="entry name" value="Nonribosomal peptide synthase SidD"/>
    <property type="match status" value="2"/>
</dbReference>
<dbReference type="InterPro" id="IPR013120">
    <property type="entry name" value="FAR_NAD-bd"/>
</dbReference>
<dbReference type="GO" id="GO:0016874">
    <property type="term" value="F:ligase activity"/>
    <property type="evidence" value="ECO:0007669"/>
    <property type="project" value="UniProtKB-KW"/>
</dbReference>
<dbReference type="Pfam" id="PF00550">
    <property type="entry name" value="PP-binding"/>
    <property type="match status" value="2"/>
</dbReference>
<dbReference type="GO" id="GO:0043041">
    <property type="term" value="P:amino acid activation for nonribosomal peptide biosynthetic process"/>
    <property type="evidence" value="ECO:0007669"/>
    <property type="project" value="TreeGrafter"/>
</dbReference>
<dbReference type="Gene3D" id="2.30.38.10">
    <property type="entry name" value="Luciferase, Domain 3"/>
    <property type="match status" value="1"/>
</dbReference>
<dbReference type="Gene3D" id="3.40.50.720">
    <property type="entry name" value="NAD(P)-binding Rossmann-like Domain"/>
    <property type="match status" value="1"/>
</dbReference>
<keyword evidence="6" id="KW-1185">Reference proteome</keyword>
<dbReference type="Pfam" id="PF07993">
    <property type="entry name" value="NAD_binding_4"/>
    <property type="match status" value="1"/>
</dbReference>
<dbReference type="NCBIfam" id="TIGR01746">
    <property type="entry name" value="Thioester-redct"/>
    <property type="match status" value="1"/>
</dbReference>
<dbReference type="PROSITE" id="PS50075">
    <property type="entry name" value="CARRIER"/>
    <property type="match status" value="2"/>
</dbReference>
<dbReference type="InterPro" id="IPR020806">
    <property type="entry name" value="PKS_PP-bd"/>
</dbReference>
<dbReference type="InterPro" id="IPR023213">
    <property type="entry name" value="CAT-like_dom_sf"/>
</dbReference>
<sequence>MTHVLTYRSNKIDCSSSPNGYPEHSENRILKPTSALVGSSNDNDMSERFHELGTPLAEPRTVETKVKEVLAQFSNSEKQDAYPCTPLQEGLMALSLKQPGKFMPQIVCKMPADLDVPRFKAAWQETVNSNSPLRTAISQTSTSGLVQIVLSSYRIDWKSSDCLQDYLKIDLEQAVLVDSVPFRYALLDDSSSGKKYFVWTFHHALVDGWSMRLLLNQVTQRYRGTSINPLVPFSRFIAYIAQLDRQKVDEFWRRQLSGINTIHFPALPSATYSPAPNCSTTRHIRIPSGLKALATTSTIIQAAWALLLRRYTSSNDVVSGLVLAGRDAPVSNIANVNGPTFATVPLRICIDPEQSVTAYLTAVRRLKSGIKPYQHAGLQNIRRLDPDCAVACNFGHLVVVQPVAETDTQSLFWDRDRLSDTLTRLNTYGLMLECAMTADGFTALANFDTATVSEEQMKQLLADLGFVISQFDSDSGTLVGDIKTHEGASHTLQTYIADTQAFDLSFPDLLDQQASRLWNSVAICSWDGELSYAELDHLSQQLAYRLRTSNVGPESMVPLLFEKSLWTIVAMMAVMKAGGAFVPLDPSHPKDRLKNIIQEIGAGLLLCSEKCIDLFPDTLFSEVIVVGRSSLSALPPTRLTLPAVRSNSSLYVIFTSGSTGKPKGCVVEHSACCSTMVQLVKSYGMDQNSRVLQFSSYGFDGCILEIFGTLLAGGCICVPSEETRLNSITGFICDQKVNFAFLTPSFSRILKPDSVSSLSTLIVGGEKVTREDIDRWFGKLRLFQAYGPTECCVMCVVNEVQDQSSMPNEMGRGVIGNFVVLDESEKIASPGNAGELCIGGPNLARGYLNDGEKTAAAFRNDLPGALGLDNLTKRLYKTGDLVKMRSDGMIEYLGRKDKQVKLRGQRVELGDVEHHLRQCLAGVEDLAVEVIVPADDVQNPILAAFLCLGDQSTGRASVEENFIAKDPLTPEMSTRVWDRLSSSLPRYMVPTLLIPLEAIPLSAAGKIDRRKLQSAAKTLTKEDLIAYSIDKREKSVPVTENEKQLCRLWARVLNIPGDIIGCNDSFVRLGGDSILAMKLVAASREEGLVLSVADVFRSPRLRDLAKVATLAEVLDRDDIPIPPFSLVGGADVYLQPDIISQCGVGVNEIEDLYPCTPFQEGIMVLSLRRPGAYVAQHSFELSPDLSEDLETFCSAWDAVVKANPILRTRIIHSETGLMQVVVDEPIQWVFDGNLNDYFRKSKEYRMGYGTPLARYAIVPTVRGRMDKYHFVWTTHHAIYDGWSLNLILKQVDQHYQALKSKHGEASTDSSKLPINFNTFIKALQRVDTQESDAFWRKQFIDGEPKTFPHSHSKILSSPTAVVKSTVHCVGRPDATMSTIIRAAWAVTISKYANSSDVVFGATLSGRSGPITEVESIVGPTSTTVPIRIILDPLNSVADFLQGIQNQALDMMPFEHRGLANIGRIDSKTLAACDFGNLLVIQPKPDADMDGNIMHRRHSESVHVGIFDTYPLTMECALEEEGLTVNAIYDPEVIEEALMNRICSQFQHTLCQLCICHDQDRIQDIQTINPEDRETLWRWNANLPDAVDSCIHSLIEQITLEDPNAQAICAWDGELSYGDLDLQSSRVAHHLRGMGVGPEVKVPLLFNKSKWFVVAILGVLKAGGTFAPLEPSHPSARLASIVDQLKADILVCSPGNSDRCTTFPGCRLFVLDDSSFAKLAENDIAPYVEITPGDAAYVVFTSGTTGIPKGIVIEHRQYCSGAKEHSKALRFDRKSRHLQFASHSFDTGIEDILTTLLTGGCICIPSEEERNSDIVGAINRLNVTKADLTPSFLNNIEPREVPSLKVLILGGEPLTRNTIKNWASHVRLINAYGTSECSVTNTANTDINLDTDATNIGRAVGGTCWIVDAADHDKLAPIGTIGELVIEGPALGRGYLNDESSTSAAFINTPAWAREENGVHRPQRIYNTGDLAQYNSDGSICYRGRKDNQVKVRGQRVELYEVEKHLMDHPDVESAIALVPDSGPCAKTLTAVVQARVTMNSVNLKDMEIVTDARLKQIGFQWSELSAYLHERVPVYMIPTKWVALEKIPLHITKKLDRSKVMAWLSCLSEQQHVGRVTNGDASPLSVDETVAMELSHKIAELVSDDSIAGHNATISSVGVDSIRIVSLAAFVKRQFAVSIPMQTLIGSQVNIRDISRLIAEAKAGVEPRLLNQLDLMDEVSLLESQLICFHRPQHHLDNVFLTGANGLLGTQILRQLLHRPDVGKVTVHVRAESVELAKRRVMNSAQAAGWPLDAFSSKLEVWIGDLAHPRLGLTFQQWDSLASFDAIIHNGAAMKWNADYQALKPANVMSTMELLSILSLSRYSHRSPKFVYVSGGRDFGDEVSDEEAARMLAPVEGYSQTKFVSELLVKNFKKSPQGRGLDISIVKPALIIGTVAEGVANENDFLWRFVAGAVNVGGFPTPQSGHDWLMVSSADRVAAAVIQRLVAGDEDERSARIINIADGVPLPEFWTMVENTLGSELRPMEYDDWMQRLQKDIQTKKEGHPLWPVMHLLNRSSLVSKRPKQDDVLREGMDLVRAAIPTNVHYLINRGFLQRPGKVSDLA</sequence>
<dbReference type="InterPro" id="IPR000873">
    <property type="entry name" value="AMP-dep_synth/lig_dom"/>
</dbReference>
<dbReference type="OrthoDB" id="416786at2759"/>